<evidence type="ECO:0000256" key="4">
    <source>
        <dbReference type="ARBA" id="ARBA00022777"/>
    </source>
</evidence>
<keyword evidence="12" id="KW-0812">Transmembrane</keyword>
<evidence type="ECO:0000256" key="5">
    <source>
        <dbReference type="ARBA" id="ARBA00022840"/>
    </source>
</evidence>
<feature type="compositionally biased region" description="Basic and acidic residues" evidence="11">
    <location>
        <begin position="23"/>
        <end position="51"/>
    </location>
</feature>
<dbReference type="SMART" id="SM00220">
    <property type="entry name" value="S_TKc"/>
    <property type="match status" value="1"/>
</dbReference>
<evidence type="ECO:0000256" key="1">
    <source>
        <dbReference type="ARBA" id="ARBA00022527"/>
    </source>
</evidence>
<protein>
    <recommendedName>
        <fullName evidence="13">Protein kinase domain-containing protein</fullName>
    </recommendedName>
</protein>
<gene>
    <name evidence="14" type="ORF">PGLA1383_LOCUS5544</name>
</gene>
<feature type="binding site" evidence="7 9">
    <location>
        <position position="194"/>
    </location>
    <ligand>
        <name>ATP</name>
        <dbReference type="ChEBI" id="CHEBI:30616"/>
    </ligand>
</feature>
<comment type="similarity">
    <text evidence="10">Belongs to the protein kinase superfamily.</text>
</comment>
<evidence type="ECO:0000256" key="8">
    <source>
        <dbReference type="PIRSR" id="PIRSR630616-3"/>
    </source>
</evidence>
<evidence type="ECO:0000256" key="3">
    <source>
        <dbReference type="ARBA" id="ARBA00022741"/>
    </source>
</evidence>
<evidence type="ECO:0000256" key="11">
    <source>
        <dbReference type="SAM" id="MobiDB-lite"/>
    </source>
</evidence>
<dbReference type="FunFam" id="3.30.200.20:FF:000042">
    <property type="entry name" value="Aurora kinase A"/>
    <property type="match status" value="1"/>
</dbReference>
<dbReference type="PROSITE" id="PS00108">
    <property type="entry name" value="PROTEIN_KINASE_ST"/>
    <property type="match status" value="1"/>
</dbReference>
<feature type="binding site" evidence="7">
    <location>
        <begin position="293"/>
        <end position="294"/>
    </location>
    <ligand>
        <name>ATP</name>
        <dbReference type="ChEBI" id="CHEBI:30616"/>
    </ligand>
</feature>
<dbReference type="AlphaFoldDB" id="A0A813DMG7"/>
<feature type="compositionally biased region" description="Polar residues" evidence="11">
    <location>
        <begin position="1"/>
        <end position="10"/>
    </location>
</feature>
<feature type="domain" description="Protein kinase" evidence="13">
    <location>
        <begin position="165"/>
        <end position="404"/>
    </location>
</feature>
<keyword evidence="4" id="KW-0418">Kinase</keyword>
<dbReference type="GO" id="GO:0004674">
    <property type="term" value="F:protein serine/threonine kinase activity"/>
    <property type="evidence" value="ECO:0007669"/>
    <property type="project" value="UniProtKB-KW"/>
</dbReference>
<dbReference type="PANTHER" id="PTHR24350">
    <property type="entry name" value="SERINE/THREONINE-PROTEIN KINASE IAL-RELATED"/>
    <property type="match status" value="1"/>
</dbReference>
<feature type="binding site" evidence="7">
    <location>
        <position position="307"/>
    </location>
    <ligand>
        <name>ATP</name>
        <dbReference type="ChEBI" id="CHEBI:30616"/>
    </ligand>
</feature>
<dbReference type="PROSITE" id="PS50011">
    <property type="entry name" value="PROTEIN_KINASE_DOM"/>
    <property type="match status" value="1"/>
</dbReference>
<dbReference type="InterPro" id="IPR000719">
    <property type="entry name" value="Prot_kinase_dom"/>
</dbReference>
<evidence type="ECO:0000256" key="2">
    <source>
        <dbReference type="ARBA" id="ARBA00022679"/>
    </source>
</evidence>
<evidence type="ECO:0000256" key="12">
    <source>
        <dbReference type="SAM" id="Phobius"/>
    </source>
</evidence>
<dbReference type="InterPro" id="IPR030616">
    <property type="entry name" value="Aur-like"/>
</dbReference>
<keyword evidence="12" id="KW-1133">Transmembrane helix</keyword>
<dbReference type="EMBL" id="CAJNNV010002181">
    <property type="protein sequence ID" value="CAE8586694.1"/>
    <property type="molecule type" value="Genomic_DNA"/>
</dbReference>
<accession>A0A813DMG7</accession>
<dbReference type="InterPro" id="IPR008271">
    <property type="entry name" value="Ser/Thr_kinase_AS"/>
</dbReference>
<keyword evidence="5 7" id="KW-0067">ATP-binding</keyword>
<dbReference type="Proteomes" id="UP000654075">
    <property type="component" value="Unassembled WGS sequence"/>
</dbReference>
<evidence type="ECO:0000256" key="6">
    <source>
        <dbReference type="PIRSR" id="PIRSR630616-1"/>
    </source>
</evidence>
<keyword evidence="2" id="KW-0808">Transferase</keyword>
<evidence type="ECO:0000313" key="15">
    <source>
        <dbReference type="Proteomes" id="UP000654075"/>
    </source>
</evidence>
<feature type="region of interest" description="Disordered" evidence="11">
    <location>
        <begin position="77"/>
        <end position="103"/>
    </location>
</feature>
<dbReference type="PROSITE" id="PS00107">
    <property type="entry name" value="PROTEIN_KINASE_ATP"/>
    <property type="match status" value="1"/>
</dbReference>
<dbReference type="Pfam" id="PF00069">
    <property type="entry name" value="Pkinase"/>
    <property type="match status" value="1"/>
</dbReference>
<dbReference type="Gene3D" id="1.10.510.10">
    <property type="entry name" value="Transferase(Phosphotransferase) domain 1"/>
    <property type="match status" value="1"/>
</dbReference>
<dbReference type="SUPFAM" id="SSF56112">
    <property type="entry name" value="Protein kinase-like (PK-like)"/>
    <property type="match status" value="1"/>
</dbReference>
<evidence type="ECO:0000256" key="7">
    <source>
        <dbReference type="PIRSR" id="PIRSR630616-2"/>
    </source>
</evidence>
<feature type="transmembrane region" description="Helical" evidence="12">
    <location>
        <begin position="308"/>
        <end position="331"/>
    </location>
</feature>
<evidence type="ECO:0000256" key="10">
    <source>
        <dbReference type="RuleBase" id="RU000304"/>
    </source>
</evidence>
<name>A0A813DMG7_POLGL</name>
<proteinExistence type="inferred from homology"/>
<keyword evidence="12" id="KW-0472">Membrane</keyword>
<reference evidence="14" key="1">
    <citation type="submission" date="2021-02" db="EMBL/GenBank/DDBJ databases">
        <authorList>
            <person name="Dougan E. K."/>
            <person name="Rhodes N."/>
            <person name="Thang M."/>
            <person name="Chan C."/>
        </authorList>
    </citation>
    <scope>NUCLEOTIDE SEQUENCE</scope>
</reference>
<feature type="cross-link" description="Glycyl lysine isopeptide (Lys-Gly) (interchain with G-Cter in SUMO2)" evidence="8">
    <location>
        <position position="291"/>
    </location>
</feature>
<keyword evidence="1 10" id="KW-0723">Serine/threonine-protein kinase</keyword>
<dbReference type="OrthoDB" id="442043at2759"/>
<feature type="region of interest" description="Disordered" evidence="11">
    <location>
        <begin position="1"/>
        <end position="51"/>
    </location>
</feature>
<dbReference type="GO" id="GO:0005524">
    <property type="term" value="F:ATP binding"/>
    <property type="evidence" value="ECO:0007669"/>
    <property type="project" value="UniProtKB-UniRule"/>
</dbReference>
<dbReference type="InterPro" id="IPR011009">
    <property type="entry name" value="Kinase-like_dom_sf"/>
</dbReference>
<feature type="binding site" evidence="7">
    <location>
        <begin position="244"/>
        <end position="246"/>
    </location>
    <ligand>
        <name>ATP</name>
        <dbReference type="ChEBI" id="CHEBI:30616"/>
    </ligand>
</feature>
<feature type="non-terminal residue" evidence="14">
    <location>
        <position position="404"/>
    </location>
</feature>
<feature type="active site" description="Proton acceptor" evidence="6">
    <location>
        <position position="289"/>
    </location>
</feature>
<comment type="caution">
    <text evidence="14">The sequence shown here is derived from an EMBL/GenBank/DDBJ whole genome shotgun (WGS) entry which is preliminary data.</text>
</comment>
<keyword evidence="15" id="KW-1185">Reference proteome</keyword>
<feature type="transmembrane region" description="Helical" evidence="12">
    <location>
        <begin position="362"/>
        <end position="385"/>
    </location>
</feature>
<evidence type="ECO:0000256" key="9">
    <source>
        <dbReference type="PROSITE-ProRule" id="PRU10141"/>
    </source>
</evidence>
<feature type="transmembrane region" description="Helical" evidence="12">
    <location>
        <begin position="337"/>
        <end position="357"/>
    </location>
</feature>
<evidence type="ECO:0000313" key="14">
    <source>
        <dbReference type="EMBL" id="CAE8586694.1"/>
    </source>
</evidence>
<keyword evidence="3 7" id="KW-0547">Nucleotide-binding</keyword>
<dbReference type="InterPro" id="IPR017441">
    <property type="entry name" value="Protein_kinase_ATP_BS"/>
</dbReference>
<sequence>TTACSTQHGSSCLEAPRALRSGRPKESPNLRAARVREPSHEPESSKQILEPRARISSLGSELGQDADILGPRHVISPRRQPTACAETARRGGPAESVRQVASTEPRKAPLVLSARGARPALNCAENKGLGVKKAIEAHFQGPVDDGRHLSPGGSRKAVSVGMEFYAVGKLLGKGAFGKVNVGVHKLTEELAALKLCERRRMAEVGAKKCLTQEVGIIKRLTGHPNIVQLFEVIESSMYVVLVMEFAASGDLLRYVRQRRRLAESCAQELFKQVIDGISHVHAMGVVHRDIKLENLLLDSFGCIKIADFGVAVVELLLALLVVLIIVVVFIIVVVEVVFVLLFFGILVLVFVFVLVLVDGVVVIVVIVVVVVVIVVVVVVVVVVVWELLLALSPDHGAELEPDPL</sequence>
<organism evidence="14 15">
    <name type="scientific">Polarella glacialis</name>
    <name type="common">Dinoflagellate</name>
    <dbReference type="NCBI Taxonomy" id="89957"/>
    <lineage>
        <taxon>Eukaryota</taxon>
        <taxon>Sar</taxon>
        <taxon>Alveolata</taxon>
        <taxon>Dinophyceae</taxon>
        <taxon>Suessiales</taxon>
        <taxon>Suessiaceae</taxon>
        <taxon>Polarella</taxon>
    </lineage>
</organism>
<evidence type="ECO:0000259" key="13">
    <source>
        <dbReference type="PROSITE" id="PS50011"/>
    </source>
</evidence>